<protein>
    <submittedName>
        <fullName evidence="1">Uncharacterized protein</fullName>
    </submittedName>
</protein>
<accession>A0A8H3BYZ1</accession>
<name>A0A8H3BYZ1_9AGAM</name>
<gene>
    <name evidence="1" type="ORF">RDB_LOCUS104368</name>
</gene>
<dbReference type="Proteomes" id="UP000663843">
    <property type="component" value="Unassembled WGS sequence"/>
</dbReference>
<proteinExistence type="predicted"/>
<comment type="caution">
    <text evidence="1">The sequence shown here is derived from an EMBL/GenBank/DDBJ whole genome shotgun (WGS) entry which is preliminary data.</text>
</comment>
<dbReference type="EMBL" id="CAJMWT010003338">
    <property type="protein sequence ID" value="CAE6469214.1"/>
    <property type="molecule type" value="Genomic_DNA"/>
</dbReference>
<sequence>MSPIQSGDVLVIPSSSGSDKFVKGTIKWSQDLGKDYSRDYYMGLAAVKGKDQKVLCFIEAERYQSAGGYDVTIDGSWQYGQKNKDGAGRFAVLHNKSYKPYQHRFTTAAVTNMTVVINNNAKEVGAALGYGNEVERAQQLKVVVDQFAKVFGDYMHNF</sequence>
<evidence type="ECO:0000313" key="1">
    <source>
        <dbReference type="EMBL" id="CAE6469214.1"/>
    </source>
</evidence>
<reference evidence="1" key="1">
    <citation type="submission" date="2021-01" db="EMBL/GenBank/DDBJ databases">
        <authorList>
            <person name="Kaushik A."/>
        </authorList>
    </citation>
    <scope>NUCLEOTIDE SEQUENCE</scope>
    <source>
        <strain evidence="1">AG2-2IIIB</strain>
    </source>
</reference>
<dbReference type="AlphaFoldDB" id="A0A8H3BYZ1"/>
<organism evidence="1 2">
    <name type="scientific">Rhizoctonia solani</name>
    <dbReference type="NCBI Taxonomy" id="456999"/>
    <lineage>
        <taxon>Eukaryota</taxon>
        <taxon>Fungi</taxon>
        <taxon>Dikarya</taxon>
        <taxon>Basidiomycota</taxon>
        <taxon>Agaricomycotina</taxon>
        <taxon>Agaricomycetes</taxon>
        <taxon>Cantharellales</taxon>
        <taxon>Ceratobasidiaceae</taxon>
        <taxon>Rhizoctonia</taxon>
    </lineage>
</organism>
<evidence type="ECO:0000313" key="2">
    <source>
        <dbReference type="Proteomes" id="UP000663843"/>
    </source>
</evidence>